<dbReference type="PROSITE" id="PS50089">
    <property type="entry name" value="ZF_RING_2"/>
    <property type="match status" value="1"/>
</dbReference>
<evidence type="ECO:0000256" key="3">
    <source>
        <dbReference type="SAM" id="Coils"/>
    </source>
</evidence>
<sequence>MNLLCAICSDLFLPSDDVHSTTCGHMFHYACLLQWLQRSPTCPQCRNRCTESKLVKVYFNVAASASAEDGAQLLVKLDNLTLRLHESEKSLKDFQKKNADHKEEQKKVRKILLGLEDQLRAKETALFAYKHEIDMLRGDRKLMTKMQEELDTLRPKLEAYATIKQALTSTVQEVEQMLASDTRRETIIALAAALKRELQAQEVKRKEQSDRIHRLQNDLAEERRKRKALEESISTYESEMYRLNQLLGQPKLAKDSKNLSSESISPDGSIIVNTPDQAVPLRRKRPLADDLNSSTPLTEKVRKILTSTSPYLRIKTSNVGLAPLMRTGLSAKPLTKSEASDTARGVAGSSGTASKFSIFANQRPAHSITKPASLRDPLTGLDRAGSAAHRKENMEEEPEAERSEPPRFKLTSTTVTARLKAGKLKRHPSTTVPSGGVTSLEGITDLDLEDIVNA</sequence>
<evidence type="ECO:0000256" key="1">
    <source>
        <dbReference type="ARBA" id="ARBA00022771"/>
    </source>
</evidence>
<protein>
    <submittedName>
        <fullName evidence="5">Uncharacterized protein</fullName>
    </submittedName>
</protein>
<evidence type="ECO:0000256" key="2">
    <source>
        <dbReference type="ARBA" id="ARBA00022833"/>
    </source>
</evidence>
<dbReference type="Gene3D" id="3.30.40.10">
    <property type="entry name" value="Zinc/RING finger domain, C3HC4 (zinc finger)"/>
    <property type="match status" value="1"/>
</dbReference>
<dbReference type="AlphaFoldDB" id="A0A182FD18"/>
<dbReference type="SMART" id="SM00184">
    <property type="entry name" value="RING"/>
    <property type="match status" value="1"/>
</dbReference>
<dbReference type="GeneID" id="118462575"/>
<dbReference type="SUPFAM" id="SSF57850">
    <property type="entry name" value="RING/U-box"/>
    <property type="match status" value="1"/>
</dbReference>
<dbReference type="GO" id="GO:0031297">
    <property type="term" value="P:replication fork processing"/>
    <property type="evidence" value="ECO:0007669"/>
    <property type="project" value="TreeGrafter"/>
</dbReference>
<evidence type="ECO:0000256" key="4">
    <source>
        <dbReference type="SAM" id="MobiDB-lite"/>
    </source>
</evidence>
<dbReference type="KEGG" id="aali:118462575"/>
<keyword evidence="3" id="KW-0175">Coiled coil</keyword>
<dbReference type="STRING" id="7167.A0A182FD18"/>
<dbReference type="InterPro" id="IPR013083">
    <property type="entry name" value="Znf_RING/FYVE/PHD"/>
</dbReference>
<dbReference type="VEuPathDB" id="VectorBase:AALB004404"/>
<feature type="region of interest" description="Disordered" evidence="4">
    <location>
        <begin position="367"/>
        <end position="412"/>
    </location>
</feature>
<dbReference type="Proteomes" id="UP000069272">
    <property type="component" value="Chromosome 3L"/>
</dbReference>
<organism evidence="5 6">
    <name type="scientific">Anopheles albimanus</name>
    <name type="common">New world malaria mosquito</name>
    <dbReference type="NCBI Taxonomy" id="7167"/>
    <lineage>
        <taxon>Eukaryota</taxon>
        <taxon>Metazoa</taxon>
        <taxon>Ecdysozoa</taxon>
        <taxon>Arthropoda</taxon>
        <taxon>Hexapoda</taxon>
        <taxon>Insecta</taxon>
        <taxon>Pterygota</taxon>
        <taxon>Neoptera</taxon>
        <taxon>Endopterygota</taxon>
        <taxon>Diptera</taxon>
        <taxon>Nematocera</taxon>
        <taxon>Culicoidea</taxon>
        <taxon>Culicidae</taxon>
        <taxon>Anophelinae</taxon>
        <taxon>Anopheles</taxon>
    </lineage>
</organism>
<dbReference type="CDD" id="cd16480">
    <property type="entry name" value="RING-H2_TRAIP"/>
    <property type="match status" value="1"/>
</dbReference>
<dbReference type="PANTHER" id="PTHR46569">
    <property type="entry name" value="E3 UBIQUITIN-PROTEIN LIGASE TRAIP"/>
    <property type="match status" value="1"/>
</dbReference>
<feature type="coiled-coil region" evidence="3">
    <location>
        <begin position="77"/>
        <end position="111"/>
    </location>
</feature>
<reference evidence="5 6" key="1">
    <citation type="journal article" date="2017" name="G3 (Bethesda)">
        <title>The Physical Genome Mapping of Anopheles albimanus Corrected Scaffold Misassemblies and Identified Interarm Rearrangements in Genus Anopheles.</title>
        <authorList>
            <person name="Artemov G.N."/>
            <person name="Peery A.N."/>
            <person name="Jiang X."/>
            <person name="Tu Z."/>
            <person name="Stegniy V.N."/>
            <person name="Sharakhova M.V."/>
            <person name="Sharakhov I.V."/>
        </authorList>
    </citation>
    <scope>NUCLEOTIDE SEQUENCE [LARGE SCALE GENOMIC DNA]</scope>
    <source>
        <strain evidence="5 6">ALBI9_A</strain>
    </source>
</reference>
<dbReference type="GO" id="GO:0061630">
    <property type="term" value="F:ubiquitin protein ligase activity"/>
    <property type="evidence" value="ECO:0007669"/>
    <property type="project" value="TreeGrafter"/>
</dbReference>
<keyword evidence="1" id="KW-0479">Metal-binding</keyword>
<dbReference type="CTD" id="37083"/>
<dbReference type="EnsemblMetazoa" id="AALB004404-RA">
    <property type="protein sequence ID" value="AALB004404-PA"/>
    <property type="gene ID" value="AALB004404"/>
</dbReference>
<dbReference type="InterPro" id="IPR001841">
    <property type="entry name" value="Znf_RING"/>
</dbReference>
<reference evidence="5" key="2">
    <citation type="submission" date="2022-08" db="UniProtKB">
        <authorList>
            <consortium name="EnsemblMetazoa"/>
        </authorList>
    </citation>
    <scope>IDENTIFICATION</scope>
    <source>
        <strain evidence="5">STECLA/ALBI9_A</strain>
    </source>
</reference>
<evidence type="ECO:0000313" key="6">
    <source>
        <dbReference type="Proteomes" id="UP000069272"/>
    </source>
</evidence>
<dbReference type="VEuPathDB" id="VectorBase:AALB20_038414"/>
<dbReference type="GO" id="GO:0090734">
    <property type="term" value="C:site of DNA damage"/>
    <property type="evidence" value="ECO:0007669"/>
    <property type="project" value="TreeGrafter"/>
</dbReference>
<name>A0A182FD18_ANOAL</name>
<dbReference type="GO" id="GO:0008270">
    <property type="term" value="F:zinc ion binding"/>
    <property type="evidence" value="ECO:0007669"/>
    <property type="project" value="UniProtKB-KW"/>
</dbReference>
<keyword evidence="2" id="KW-0862">Zinc</keyword>
<dbReference type="GO" id="GO:0016567">
    <property type="term" value="P:protein ubiquitination"/>
    <property type="evidence" value="ECO:0007669"/>
    <property type="project" value="TreeGrafter"/>
</dbReference>
<feature type="coiled-coil region" evidence="3">
    <location>
        <begin position="191"/>
        <end position="246"/>
    </location>
</feature>
<proteinExistence type="predicted"/>
<keyword evidence="6" id="KW-1185">Reference proteome</keyword>
<dbReference type="InterPro" id="IPR052639">
    <property type="entry name" value="TRAIP_ubiq-protein_ligase"/>
</dbReference>
<dbReference type="PANTHER" id="PTHR46569:SF1">
    <property type="entry name" value="E3 UBIQUITIN-PROTEIN LIGASE RFWD3-RELATED"/>
    <property type="match status" value="1"/>
</dbReference>
<dbReference type="GO" id="GO:0005634">
    <property type="term" value="C:nucleus"/>
    <property type="evidence" value="ECO:0007669"/>
    <property type="project" value="TreeGrafter"/>
</dbReference>
<accession>A0A182FD18</accession>
<evidence type="ECO:0000313" key="5">
    <source>
        <dbReference type="EnsemblMetazoa" id="AALB004404-PA"/>
    </source>
</evidence>
<keyword evidence="1" id="KW-0863">Zinc-finger</keyword>
<dbReference type="RefSeq" id="XP_035784271.1">
    <property type="nucleotide sequence ID" value="XM_035928378.1"/>
</dbReference>
<dbReference type="Pfam" id="PF13639">
    <property type="entry name" value="zf-RING_2"/>
    <property type="match status" value="1"/>
</dbReference>
<dbReference type="OrthoDB" id="8062037at2759"/>